<feature type="transmembrane region" description="Helical" evidence="14">
    <location>
        <begin position="879"/>
        <end position="901"/>
    </location>
</feature>
<comment type="similarity">
    <text evidence="2">Belongs to the multi antimicrobial extrusion (MATE) (TC 2.A.66.1) family.</text>
</comment>
<dbReference type="GO" id="GO:1990961">
    <property type="term" value="P:xenobiotic detoxification by transmembrane export across the plasma membrane"/>
    <property type="evidence" value="ECO:0007669"/>
    <property type="project" value="InterPro"/>
</dbReference>
<evidence type="ECO:0000256" key="7">
    <source>
        <dbReference type="ARBA" id="ARBA00022839"/>
    </source>
</evidence>
<dbReference type="Pfam" id="PF01554">
    <property type="entry name" value="MatE"/>
    <property type="match status" value="2"/>
</dbReference>
<dbReference type="GO" id="GO:0015297">
    <property type="term" value="F:antiporter activity"/>
    <property type="evidence" value="ECO:0007669"/>
    <property type="project" value="InterPro"/>
</dbReference>
<feature type="transmembrane region" description="Helical" evidence="14">
    <location>
        <begin position="704"/>
        <end position="729"/>
    </location>
</feature>
<keyword evidence="7" id="KW-0269">Exonuclease</keyword>
<dbReference type="CDD" id="cd09123">
    <property type="entry name" value="PLDc_Tdp1_2"/>
    <property type="match status" value="1"/>
</dbReference>
<protein>
    <submittedName>
        <fullName evidence="15">Tyrosyl-DNA phosphodiesterase-domain-containing protein</fullName>
    </submittedName>
</protein>
<feature type="region of interest" description="Disordered" evidence="13">
    <location>
        <begin position="1"/>
        <end position="52"/>
    </location>
</feature>
<dbReference type="Pfam" id="PF06087">
    <property type="entry name" value="Tyr-DNA_phospho"/>
    <property type="match status" value="1"/>
</dbReference>
<dbReference type="GO" id="GO:0005634">
    <property type="term" value="C:nucleus"/>
    <property type="evidence" value="ECO:0007669"/>
    <property type="project" value="UniProtKB-SubCell"/>
</dbReference>
<evidence type="ECO:0000256" key="3">
    <source>
        <dbReference type="ARBA" id="ARBA00010205"/>
    </source>
</evidence>
<keyword evidence="4" id="KW-0540">Nuclease</keyword>
<feature type="transmembrane region" description="Helical" evidence="14">
    <location>
        <begin position="852"/>
        <end position="873"/>
    </location>
</feature>
<evidence type="ECO:0000256" key="11">
    <source>
        <dbReference type="PIRSR" id="PIRSR610347-2"/>
    </source>
</evidence>
<feature type="transmembrane region" description="Helical" evidence="14">
    <location>
        <begin position="1036"/>
        <end position="1057"/>
    </location>
</feature>
<dbReference type="GO" id="GO:0004527">
    <property type="term" value="F:exonuclease activity"/>
    <property type="evidence" value="ECO:0007669"/>
    <property type="project" value="UniProtKB-KW"/>
</dbReference>
<dbReference type="InterPro" id="IPR010347">
    <property type="entry name" value="Tdp1"/>
</dbReference>
<dbReference type="PANTHER" id="PTHR12415">
    <property type="entry name" value="TYROSYL-DNA PHOSPHODIESTERASE 1"/>
    <property type="match status" value="1"/>
</dbReference>
<dbReference type="EMBL" id="JAGPNK010000001">
    <property type="protein sequence ID" value="KAH7328167.1"/>
    <property type="molecule type" value="Genomic_DNA"/>
</dbReference>
<evidence type="ECO:0000256" key="4">
    <source>
        <dbReference type="ARBA" id="ARBA00022722"/>
    </source>
</evidence>
<evidence type="ECO:0000256" key="9">
    <source>
        <dbReference type="ARBA" id="ARBA00023242"/>
    </source>
</evidence>
<dbReference type="GO" id="GO:0006281">
    <property type="term" value="P:DNA repair"/>
    <property type="evidence" value="ECO:0007669"/>
    <property type="project" value="UniProtKB-KW"/>
</dbReference>
<feature type="transmembrane region" description="Helical" evidence="14">
    <location>
        <begin position="1078"/>
        <end position="1096"/>
    </location>
</feature>
<proteinExistence type="inferred from homology"/>
<feature type="transmembrane region" description="Helical" evidence="14">
    <location>
        <begin position="785"/>
        <end position="802"/>
    </location>
</feature>
<evidence type="ECO:0000256" key="2">
    <source>
        <dbReference type="ARBA" id="ARBA00010199"/>
    </source>
</evidence>
<evidence type="ECO:0000256" key="12">
    <source>
        <dbReference type="PIRSR" id="PIRSR610347-3"/>
    </source>
</evidence>
<evidence type="ECO:0000256" key="14">
    <source>
        <dbReference type="SAM" id="Phobius"/>
    </source>
</evidence>
<dbReference type="Gene3D" id="3.30.870.10">
    <property type="entry name" value="Endonuclease Chain A"/>
    <property type="match status" value="2"/>
</dbReference>
<reference evidence="15" key="1">
    <citation type="journal article" date="2021" name="Nat. Commun.">
        <title>Genetic determinants of endophytism in the Arabidopsis root mycobiome.</title>
        <authorList>
            <person name="Mesny F."/>
            <person name="Miyauchi S."/>
            <person name="Thiergart T."/>
            <person name="Pickel B."/>
            <person name="Atanasova L."/>
            <person name="Karlsson M."/>
            <person name="Huettel B."/>
            <person name="Barry K.W."/>
            <person name="Haridas S."/>
            <person name="Chen C."/>
            <person name="Bauer D."/>
            <person name="Andreopoulos W."/>
            <person name="Pangilinan J."/>
            <person name="LaButti K."/>
            <person name="Riley R."/>
            <person name="Lipzen A."/>
            <person name="Clum A."/>
            <person name="Drula E."/>
            <person name="Henrissat B."/>
            <person name="Kohler A."/>
            <person name="Grigoriev I.V."/>
            <person name="Martin F.M."/>
            <person name="Hacquard S."/>
        </authorList>
    </citation>
    <scope>NUCLEOTIDE SEQUENCE</scope>
    <source>
        <strain evidence="15">MPI-CAGE-CH-0235</strain>
    </source>
</reference>
<evidence type="ECO:0000256" key="1">
    <source>
        <dbReference type="ARBA" id="ARBA00004123"/>
    </source>
</evidence>
<dbReference type="PANTHER" id="PTHR12415:SF0">
    <property type="entry name" value="TYROSYL-DNA PHOSPHODIESTERASE 1"/>
    <property type="match status" value="1"/>
</dbReference>
<dbReference type="InterPro" id="IPR045069">
    <property type="entry name" value="MATE_euk"/>
</dbReference>
<sequence length="1141" mass="126055">MSSSALDTQRCPKRPRADDADAGANPDAPGAHEPESLRRPISPPRKRHRPSTITSPWQLTWIRDLPESLNHDALSLRDLLGDPLIAECWQFNFLHDIPFVLDALDPDTRHLVKLHVVHGFWKQDDPRRAMLMKAAAKHSNVQLHTAPMPEMFGTHHSKMMVLLRHDETAQVIIHTANMIPKDWTNMTNALWKSPLLPRLAKTSSETSPPTTHAPGSGERFKSDLLEYLKRYDRHHNTCHALVAQLEWYDFSAIKAALVASVPGRHKAGMSERTNWGWPAMREHLKSIPCAQGKSDIVVQVSSIATLGAKDDWLRKSLFASLATCKTTCSPQPTFRVVFPTADEIRRSLDGYNSGASIHTKTQSAQQAKQLLYLHPIFHHWANDSSDGVYDAGSVEDVKQAQDGGRQRAAPHIKTYVRYAENGSIDWAMLTSANLSKQAWGEAVNAAGEVRIASWEIGVLIWPGLLAEGATMVGTFQSDSPDERAIDRTDATTVIGLRIPYSLPLQRYGQSETPWSPARHVDILAGGGGSSFRSGSPIAEQVLAEDIEACSSDDGAIDTEDDDIDYDGEHEEHHLMYRRPSGVAFGTARPVFNPKANNDEPVLTPLERMQSRDAERSLLRDNHVLPPKHPDRKQTIARRLYRRLFSTKVPVPEHENPSIVVQPPTEESPLLPSRSRTQDDLEEQWEQAVASGRLRTTWQREAKTIISYSAPLIVTFVLQYSINVTSIFFVGHIGKVELGAVSVANMSAVITCFAPFQGLATSLDTLCAQAYGSGHKHLVGLQFQRMSCFLLSLSPFVAAIWWFSESILVRIMPEPETARLAGLYLRIMILSIPGFVLFEGGKRFTQAQGLFQATTYVILIVAPINVLLSWLLIWKLELGFIGAPISVAITENLLPLCLFLYVRFVDGRQCWGGFSKRAFTNWGNMTRLALPGMIMVEAEWLAFEIMTLLASRFGAEYLAAQSVISTLSTISYQIPFPVSIAASTRLANLIGAGLVDAAKTTARVTFGAVCITGIFNLILYSTLRFHLPLLFTDDAEVIAIVAKVLPICAVMQVFDGLSAGAHGLLRGIGKQSIGGPANLVAYYVISLPLSLGLAFGLDWRLEGMWLGATVGLIVVALIEYTYLMITDWEQAAREAEARNAAG</sequence>
<feature type="binding site" evidence="11">
    <location>
        <position position="158"/>
    </location>
    <ligand>
        <name>substrate</name>
    </ligand>
</feature>
<dbReference type="CDD" id="cd09194">
    <property type="entry name" value="PLDc_yTdp1_1"/>
    <property type="match status" value="1"/>
</dbReference>
<evidence type="ECO:0000256" key="8">
    <source>
        <dbReference type="ARBA" id="ARBA00023204"/>
    </source>
</evidence>
<comment type="caution">
    <text evidence="15">The sequence shown here is derived from an EMBL/GenBank/DDBJ whole genome shotgun (WGS) entry which is preliminary data.</text>
</comment>
<evidence type="ECO:0000256" key="10">
    <source>
        <dbReference type="PIRSR" id="PIRSR610347-1"/>
    </source>
</evidence>
<keyword evidence="14" id="KW-0472">Membrane</keyword>
<feature type="transmembrane region" description="Helical" evidence="14">
    <location>
        <begin position="1003"/>
        <end position="1024"/>
    </location>
</feature>
<organism evidence="15 16">
    <name type="scientific">Stachybotrys elegans</name>
    <dbReference type="NCBI Taxonomy" id="80388"/>
    <lineage>
        <taxon>Eukaryota</taxon>
        <taxon>Fungi</taxon>
        <taxon>Dikarya</taxon>
        <taxon>Ascomycota</taxon>
        <taxon>Pezizomycotina</taxon>
        <taxon>Sordariomycetes</taxon>
        <taxon>Hypocreomycetidae</taxon>
        <taxon>Hypocreales</taxon>
        <taxon>Stachybotryaceae</taxon>
        <taxon>Stachybotrys</taxon>
    </lineage>
</organism>
<dbReference type="InterPro" id="IPR002528">
    <property type="entry name" value="MATE_fam"/>
</dbReference>
<name>A0A8K0WW06_9HYPO</name>
<keyword evidence="14" id="KW-0812">Transmembrane</keyword>
<keyword evidence="16" id="KW-1185">Reference proteome</keyword>
<gene>
    <name evidence="15" type="ORF">B0I35DRAFT_345606</name>
</gene>
<comment type="subcellular location">
    <subcellularLocation>
        <location evidence="1">Nucleus</location>
    </subcellularLocation>
</comment>
<dbReference type="GO" id="GO:0003690">
    <property type="term" value="F:double-stranded DNA binding"/>
    <property type="evidence" value="ECO:0007669"/>
    <property type="project" value="TreeGrafter"/>
</dbReference>
<feature type="region of interest" description="Disordered" evidence="13">
    <location>
        <begin position="652"/>
        <end position="676"/>
    </location>
</feature>
<keyword evidence="14" id="KW-1133">Transmembrane helix</keyword>
<dbReference type="GO" id="GO:0016020">
    <property type="term" value="C:membrane"/>
    <property type="evidence" value="ECO:0007669"/>
    <property type="project" value="InterPro"/>
</dbReference>
<dbReference type="FunFam" id="3.30.870.10:FF:000038">
    <property type="entry name" value="Probable tyrosyl-DNA phosphodiesterase"/>
    <property type="match status" value="1"/>
</dbReference>
<keyword evidence="6" id="KW-0378">Hydrolase</keyword>
<dbReference type="GO" id="GO:0042910">
    <property type="term" value="F:xenobiotic transmembrane transporter activity"/>
    <property type="evidence" value="ECO:0007669"/>
    <property type="project" value="InterPro"/>
</dbReference>
<accession>A0A8K0WW06</accession>
<feature type="binding site" evidence="11">
    <location>
        <position position="413"/>
    </location>
    <ligand>
        <name>substrate</name>
    </ligand>
</feature>
<dbReference type="Proteomes" id="UP000813444">
    <property type="component" value="Unassembled WGS sequence"/>
</dbReference>
<evidence type="ECO:0000313" key="16">
    <source>
        <dbReference type="Proteomes" id="UP000813444"/>
    </source>
</evidence>
<dbReference type="SUPFAM" id="SSF56024">
    <property type="entry name" value="Phospholipase D/nuclease"/>
    <property type="match status" value="2"/>
</dbReference>
<dbReference type="GO" id="GO:0003697">
    <property type="term" value="F:single-stranded DNA binding"/>
    <property type="evidence" value="ECO:0007669"/>
    <property type="project" value="TreeGrafter"/>
</dbReference>
<feature type="transmembrane region" description="Helical" evidence="14">
    <location>
        <begin position="1102"/>
        <end position="1122"/>
    </location>
</feature>
<evidence type="ECO:0000313" key="15">
    <source>
        <dbReference type="EMBL" id="KAH7328167.1"/>
    </source>
</evidence>
<dbReference type="AlphaFoldDB" id="A0A8K0WW06"/>
<feature type="site" description="Interaction with DNA" evidence="12">
    <location>
        <position position="435"/>
    </location>
</feature>
<comment type="similarity">
    <text evidence="3">Belongs to the tyrosyl-DNA phosphodiesterase family.</text>
</comment>
<dbReference type="OrthoDB" id="2126698at2759"/>
<feature type="active site" description="Proton donor/acceptor" evidence="10">
    <location>
        <position position="411"/>
    </location>
</feature>
<evidence type="ECO:0000256" key="5">
    <source>
        <dbReference type="ARBA" id="ARBA00022763"/>
    </source>
</evidence>
<evidence type="ECO:0000256" key="6">
    <source>
        <dbReference type="ARBA" id="ARBA00022801"/>
    </source>
</evidence>
<dbReference type="GO" id="GO:0017005">
    <property type="term" value="F:3'-tyrosyl-DNA phosphodiesterase activity"/>
    <property type="evidence" value="ECO:0007669"/>
    <property type="project" value="TreeGrafter"/>
</dbReference>
<keyword evidence="5" id="KW-0227">DNA damage</keyword>
<keyword evidence="9" id="KW-0539">Nucleus</keyword>
<feature type="active site" description="Nucleophile" evidence="10">
    <location>
        <position position="156"/>
    </location>
</feature>
<dbReference type="CDD" id="cd13132">
    <property type="entry name" value="MATE_eukaryotic"/>
    <property type="match status" value="1"/>
</dbReference>
<dbReference type="NCBIfam" id="TIGR00797">
    <property type="entry name" value="matE"/>
    <property type="match status" value="1"/>
</dbReference>
<evidence type="ECO:0000256" key="13">
    <source>
        <dbReference type="SAM" id="MobiDB-lite"/>
    </source>
</evidence>
<keyword evidence="8" id="KW-0234">DNA repair</keyword>